<feature type="compositionally biased region" description="Polar residues" evidence="1">
    <location>
        <begin position="1"/>
        <end position="10"/>
    </location>
</feature>
<feature type="compositionally biased region" description="Low complexity" evidence="1">
    <location>
        <begin position="11"/>
        <end position="21"/>
    </location>
</feature>
<dbReference type="InterPro" id="IPR048342">
    <property type="entry name" value="DUF1285_C"/>
</dbReference>
<dbReference type="InterPro" id="IPR010707">
    <property type="entry name" value="DUF1285"/>
</dbReference>
<dbReference type="Gene3D" id="2.20.70.10">
    <property type="match status" value="1"/>
</dbReference>
<evidence type="ECO:0000259" key="3">
    <source>
        <dbReference type="Pfam" id="PF21028"/>
    </source>
</evidence>
<dbReference type="EMBL" id="FTNV01000002">
    <property type="protein sequence ID" value="SIS18089.1"/>
    <property type="molecule type" value="Genomic_DNA"/>
</dbReference>
<dbReference type="InterPro" id="IPR048341">
    <property type="entry name" value="DUF1285_N"/>
</dbReference>
<evidence type="ECO:0008006" key="6">
    <source>
        <dbReference type="Google" id="ProtNLM"/>
    </source>
</evidence>
<keyword evidence="5" id="KW-1185">Reference proteome</keyword>
<evidence type="ECO:0000313" key="4">
    <source>
        <dbReference type="EMBL" id="SIS18089.1"/>
    </source>
</evidence>
<dbReference type="PIRSF" id="PIRSF029557">
    <property type="entry name" value="UCP029557"/>
    <property type="match status" value="1"/>
</dbReference>
<dbReference type="Pfam" id="PF21028">
    <property type="entry name" value="DUF1285_C"/>
    <property type="match status" value="1"/>
</dbReference>
<sequence length="192" mass="21377">MSDHPITTPSADGIAASAQAATKGRKIPPVHDWNPPFCGDLDMRIARDGTWFYQGTPIGRPGLVRLFSTILRRDEGKYFLVTPVEKVGITVEDAPFVAVDFDVHGTGRDQRLTFHTNVDDSVTAGPDNSIRVVRDNDTGEPSPYVLVRHDLEALIDRKSFYRLVDIGVHHEGWFGLWSQGEFFGFIPSDELP</sequence>
<feature type="domain" description="DUF1285" evidence="3">
    <location>
        <begin position="95"/>
        <end position="184"/>
    </location>
</feature>
<gene>
    <name evidence="4" type="ORF">SAMN05421666_2289</name>
</gene>
<reference evidence="4 5" key="1">
    <citation type="submission" date="2017-01" db="EMBL/GenBank/DDBJ databases">
        <authorList>
            <person name="Mah S.A."/>
            <person name="Swanson W.J."/>
            <person name="Moy G.W."/>
            <person name="Vacquier V.D."/>
        </authorList>
    </citation>
    <scope>NUCLEOTIDE SEQUENCE [LARGE SCALE GENOMIC DNA]</scope>
    <source>
        <strain evidence="4 5">DSM 29590</strain>
    </source>
</reference>
<dbReference type="Gene3D" id="2.30.270.10">
    <property type="entry name" value="duf1285 protein"/>
    <property type="match status" value="1"/>
</dbReference>
<dbReference type="OrthoDB" id="3078366at2"/>
<dbReference type="Pfam" id="PF06938">
    <property type="entry name" value="DUF1285_N"/>
    <property type="match status" value="1"/>
</dbReference>
<dbReference type="Proteomes" id="UP000186019">
    <property type="component" value="Unassembled WGS sequence"/>
</dbReference>
<proteinExistence type="predicted"/>
<dbReference type="STRING" id="573024.SAMN05216208_3030"/>
<protein>
    <recommendedName>
        <fullName evidence="6">Proteophosphoglycan</fullName>
    </recommendedName>
</protein>
<organism evidence="4 5">
    <name type="scientific">Roseovarius nanhaiticus</name>
    <dbReference type="NCBI Taxonomy" id="573024"/>
    <lineage>
        <taxon>Bacteria</taxon>
        <taxon>Pseudomonadati</taxon>
        <taxon>Pseudomonadota</taxon>
        <taxon>Alphaproteobacteria</taxon>
        <taxon>Rhodobacterales</taxon>
        <taxon>Roseobacteraceae</taxon>
        <taxon>Roseovarius</taxon>
    </lineage>
</organism>
<dbReference type="RefSeq" id="WP_076534080.1">
    <property type="nucleotide sequence ID" value="NZ_FOAC01000003.1"/>
</dbReference>
<feature type="domain" description="DUF1285" evidence="2">
    <location>
        <begin position="28"/>
        <end position="94"/>
    </location>
</feature>
<feature type="region of interest" description="Disordered" evidence="1">
    <location>
        <begin position="1"/>
        <end position="29"/>
    </location>
</feature>
<dbReference type="AlphaFoldDB" id="A0A1N7GZS2"/>
<evidence type="ECO:0000313" key="5">
    <source>
        <dbReference type="Proteomes" id="UP000186019"/>
    </source>
</evidence>
<name>A0A1N7GZS2_9RHOB</name>
<evidence type="ECO:0000259" key="2">
    <source>
        <dbReference type="Pfam" id="PF06938"/>
    </source>
</evidence>
<evidence type="ECO:0000256" key="1">
    <source>
        <dbReference type="SAM" id="MobiDB-lite"/>
    </source>
</evidence>
<dbReference type="Gene3D" id="3.10.540.10">
    <property type="entry name" value="duf1285 like domain"/>
    <property type="match status" value="1"/>
</dbReference>
<dbReference type="InterPro" id="IPR023361">
    <property type="entry name" value="DUF1285_beta_roll_sf"/>
</dbReference>
<accession>A0A1N7GZS2</accession>